<accession>A0AAU8CK91</accession>
<keyword evidence="2" id="KW-0808">Transferase</keyword>
<dbReference type="AlphaFoldDB" id="A0AAU8CK91"/>
<evidence type="ECO:0000259" key="1">
    <source>
        <dbReference type="Pfam" id="PF04230"/>
    </source>
</evidence>
<dbReference type="InterPro" id="IPR007345">
    <property type="entry name" value="Polysacch_pyruvyl_Trfase"/>
</dbReference>
<organism evidence="2">
    <name type="scientific">Mesorhizobium sp. WSM2240</name>
    <dbReference type="NCBI Taxonomy" id="3228851"/>
    <lineage>
        <taxon>Bacteria</taxon>
        <taxon>Pseudomonadati</taxon>
        <taxon>Pseudomonadota</taxon>
        <taxon>Alphaproteobacteria</taxon>
        <taxon>Hyphomicrobiales</taxon>
        <taxon>Phyllobacteriaceae</taxon>
        <taxon>Mesorhizobium</taxon>
    </lineage>
</organism>
<proteinExistence type="predicted"/>
<protein>
    <submittedName>
        <fullName evidence="2">Polysaccharide pyruvyl transferase family protein</fullName>
    </submittedName>
</protein>
<gene>
    <name evidence="2" type="ORF">ABVK50_17835</name>
</gene>
<dbReference type="Pfam" id="PF04230">
    <property type="entry name" value="PS_pyruv_trans"/>
    <property type="match status" value="1"/>
</dbReference>
<dbReference type="GO" id="GO:0016740">
    <property type="term" value="F:transferase activity"/>
    <property type="evidence" value="ECO:0007669"/>
    <property type="project" value="UniProtKB-KW"/>
</dbReference>
<name>A0AAU8CK91_9HYPH</name>
<dbReference type="EMBL" id="CP159253">
    <property type="protein sequence ID" value="XCG47153.1"/>
    <property type="molecule type" value="Genomic_DNA"/>
</dbReference>
<feature type="domain" description="Polysaccharide pyruvyl transferase" evidence="1">
    <location>
        <begin position="41"/>
        <end position="294"/>
    </location>
</feature>
<sequence length="334" mass="37311">MPAESNLDVIARLQGAIHDCLKDYVSDGEPLAILDFPDIRNCGDSAIWLGEMAYLRDRYGKRPAYVSRMDDFSPEDLERVMPTGPIFIHGGGNFGDIWGAHQDFRERVLERFPERQVIQFPQSIHYKSKERVEQSARAIGRHKNFVLLVRDEESKEFAQKHFDCQVRLCPDMAFCIGALPPAASEFPVLAMLRADLEKAGDADLSAYPDIPMEDWTTESARRVRVSKAFGAASALVALKPAEMRLRKLDAAAHNRFRRGIRQIARGRAIVTDRLHVHICSLLLGRPHAVLDNSYGKVRRFMAAFSGGTDLSYKAASLDDGIAWARSQAILGAAS</sequence>
<evidence type="ECO:0000313" key="2">
    <source>
        <dbReference type="EMBL" id="XCG47153.1"/>
    </source>
</evidence>
<reference evidence="2" key="1">
    <citation type="submission" date="2024-06" db="EMBL/GenBank/DDBJ databases">
        <title>Mesorhizobium karijinii sp. nov., a symbiont of the iconic Swainsona formosa from arid Australia.</title>
        <authorList>
            <person name="Hill Y.J."/>
            <person name="Watkin E.L.J."/>
            <person name="O'Hara G.W."/>
            <person name="Terpolilli J."/>
            <person name="Tye M.L."/>
            <person name="Kohlmeier M.G."/>
        </authorList>
    </citation>
    <scope>NUCLEOTIDE SEQUENCE</scope>
    <source>
        <strain evidence="2">WSM2240</strain>
    </source>
</reference>
<dbReference type="RefSeq" id="WP_353645299.1">
    <property type="nucleotide sequence ID" value="NZ_CP159253.1"/>
</dbReference>